<keyword evidence="2" id="KW-1185">Reference proteome</keyword>
<proteinExistence type="predicted"/>
<name>A0AAN9F2P5_CROPI</name>
<reference evidence="1 2" key="1">
    <citation type="submission" date="2024-01" db="EMBL/GenBank/DDBJ databases">
        <title>The genomes of 5 underutilized Papilionoideae crops provide insights into root nodulation and disease resistanc.</title>
        <authorList>
            <person name="Yuan L."/>
        </authorList>
    </citation>
    <scope>NUCLEOTIDE SEQUENCE [LARGE SCALE GENOMIC DNA]</scope>
    <source>
        <strain evidence="1">ZHUSHIDOU_FW_LH</strain>
        <tissue evidence="1">Leaf</tissue>
    </source>
</reference>
<protein>
    <submittedName>
        <fullName evidence="1">Uncharacterized protein</fullName>
    </submittedName>
</protein>
<organism evidence="1 2">
    <name type="scientific">Crotalaria pallida</name>
    <name type="common">Smooth rattlebox</name>
    <name type="synonym">Crotalaria striata</name>
    <dbReference type="NCBI Taxonomy" id="3830"/>
    <lineage>
        <taxon>Eukaryota</taxon>
        <taxon>Viridiplantae</taxon>
        <taxon>Streptophyta</taxon>
        <taxon>Embryophyta</taxon>
        <taxon>Tracheophyta</taxon>
        <taxon>Spermatophyta</taxon>
        <taxon>Magnoliopsida</taxon>
        <taxon>eudicotyledons</taxon>
        <taxon>Gunneridae</taxon>
        <taxon>Pentapetalae</taxon>
        <taxon>rosids</taxon>
        <taxon>fabids</taxon>
        <taxon>Fabales</taxon>
        <taxon>Fabaceae</taxon>
        <taxon>Papilionoideae</taxon>
        <taxon>50 kb inversion clade</taxon>
        <taxon>genistoids sensu lato</taxon>
        <taxon>core genistoids</taxon>
        <taxon>Crotalarieae</taxon>
        <taxon>Crotalaria</taxon>
    </lineage>
</organism>
<gene>
    <name evidence="1" type="ORF">RIF29_20312</name>
</gene>
<evidence type="ECO:0000313" key="2">
    <source>
        <dbReference type="Proteomes" id="UP001372338"/>
    </source>
</evidence>
<dbReference type="EMBL" id="JAYWIO010000004">
    <property type="protein sequence ID" value="KAK7267634.1"/>
    <property type="molecule type" value="Genomic_DNA"/>
</dbReference>
<dbReference type="Proteomes" id="UP001372338">
    <property type="component" value="Unassembled WGS sequence"/>
</dbReference>
<comment type="caution">
    <text evidence="1">The sequence shown here is derived from an EMBL/GenBank/DDBJ whole genome shotgun (WGS) entry which is preliminary data.</text>
</comment>
<evidence type="ECO:0000313" key="1">
    <source>
        <dbReference type="EMBL" id="KAK7267634.1"/>
    </source>
</evidence>
<dbReference type="AlphaFoldDB" id="A0AAN9F2P5"/>
<accession>A0AAN9F2P5</accession>
<sequence>MYQVCRKLRGLQKPLRELNRRAYGDIDKKELQLRDELDAVQSSLVNSPDNIQLQQKEKCILNEYLEIKKAAYAFLRQKAKLTWLNEGDENTRIFHNSIKQRQYHNRVLRIQTEHGFVDSQDQIAEAFMSYYEDLFRARNNRQHK</sequence>